<protein>
    <submittedName>
        <fullName evidence="2">Uncharacterized protein</fullName>
    </submittedName>
</protein>
<comment type="caution">
    <text evidence="2">The sequence shown here is derived from an EMBL/GenBank/DDBJ whole genome shotgun (WGS) entry which is preliminary data.</text>
</comment>
<feature type="compositionally biased region" description="Low complexity" evidence="1">
    <location>
        <begin position="112"/>
        <end position="129"/>
    </location>
</feature>
<dbReference type="Proteomes" id="UP000613740">
    <property type="component" value="Unassembled WGS sequence"/>
</dbReference>
<evidence type="ECO:0000313" key="3">
    <source>
        <dbReference type="Proteomes" id="UP000613740"/>
    </source>
</evidence>
<proteinExistence type="predicted"/>
<gene>
    <name evidence="2" type="ORF">HYH02_008100</name>
</gene>
<dbReference type="Pfam" id="PF07466">
    <property type="entry name" value="DUF1517"/>
    <property type="match status" value="1"/>
</dbReference>
<dbReference type="AlphaFoldDB" id="A0A836B3W9"/>
<dbReference type="PANTHER" id="PTHR33975">
    <property type="entry name" value="MYELIN-ASSOCIATED OLIGODENDROCYTE BASIC PROTEIN"/>
    <property type="match status" value="1"/>
</dbReference>
<dbReference type="EMBL" id="JAEHOD010000024">
    <property type="protein sequence ID" value="KAG2446945.1"/>
    <property type="molecule type" value="Genomic_DNA"/>
</dbReference>
<keyword evidence="3" id="KW-1185">Reference proteome</keyword>
<organism evidence="2 3">
    <name type="scientific">Chlamydomonas schloesseri</name>
    <dbReference type="NCBI Taxonomy" id="2026947"/>
    <lineage>
        <taxon>Eukaryota</taxon>
        <taxon>Viridiplantae</taxon>
        <taxon>Chlorophyta</taxon>
        <taxon>core chlorophytes</taxon>
        <taxon>Chlorophyceae</taxon>
        <taxon>CS clade</taxon>
        <taxon>Chlamydomonadales</taxon>
        <taxon>Chlamydomonadaceae</taxon>
        <taxon>Chlamydomonas</taxon>
    </lineage>
</organism>
<sequence>MSLPRLQHGFRPAAASVSKCCPRVVSVASSTTRPPVGPSLEQAPAPQEQPQPRSPTGLAKLRCVALAAVAAAALVLGPADEAQAARTGGRVGGHRSHAAMSLRKRAAASRPGSGLSATSVSSHSGSTASRRYRVPMSLRLRAAPRSGSYTGSIGSARGVAAGAGAGDSSLVTVASAMQQAVHTVQGSVRPPLLIGDILAYPDLAAGIDLEVGRWSREALPLWASLLGLAGANILGLAVVIGILRNIQDESEPVSVVKVQVAMLERRPQLQSKLAELSGMIQVGQQGAWLILEEAILQLLQHQSHIAYGSVAKQQLASKKKAYAAFGEVAEAEAAKAKREESVVRHIGETQSEDEGDQPAPQGGGGLLGGLLSGMGMGGGPAAKEITVVTLVLATRGKLDIPDRVTDWKGLRHALQQVTGLSSDKIMAVELLWTPRSESDYLTIPQLERDYPDLVPLGPANPHPQGAVGSGSPAR</sequence>
<reference evidence="2" key="1">
    <citation type="journal article" date="2020" name="bioRxiv">
        <title>Comparative genomics of Chlamydomonas.</title>
        <authorList>
            <person name="Craig R.J."/>
            <person name="Hasan A.R."/>
            <person name="Ness R.W."/>
            <person name="Keightley P.D."/>
        </authorList>
    </citation>
    <scope>NUCLEOTIDE SEQUENCE</scope>
    <source>
        <strain evidence="2">CCAP 11/173</strain>
    </source>
</reference>
<evidence type="ECO:0000313" key="2">
    <source>
        <dbReference type="EMBL" id="KAG2446945.1"/>
    </source>
</evidence>
<feature type="compositionally biased region" description="Basic residues" evidence="1">
    <location>
        <begin position="92"/>
        <end position="107"/>
    </location>
</feature>
<dbReference type="InterPro" id="IPR053023">
    <property type="entry name" value="FLAP_modulator"/>
</dbReference>
<feature type="region of interest" description="Disordered" evidence="1">
    <location>
        <begin position="453"/>
        <end position="474"/>
    </location>
</feature>
<name>A0A836B3W9_9CHLO</name>
<feature type="region of interest" description="Disordered" evidence="1">
    <location>
        <begin position="85"/>
        <end position="131"/>
    </location>
</feature>
<accession>A0A836B3W9</accession>
<feature type="region of interest" description="Disordered" evidence="1">
    <location>
        <begin position="29"/>
        <end position="55"/>
    </location>
</feature>
<dbReference type="InterPro" id="IPR010903">
    <property type="entry name" value="DUF1517"/>
</dbReference>
<feature type="region of interest" description="Disordered" evidence="1">
    <location>
        <begin position="346"/>
        <end position="367"/>
    </location>
</feature>
<dbReference type="OrthoDB" id="542507at2759"/>
<evidence type="ECO:0000256" key="1">
    <source>
        <dbReference type="SAM" id="MobiDB-lite"/>
    </source>
</evidence>
<dbReference type="PANTHER" id="PTHR33975:SF2">
    <property type="entry name" value="MYELIN-ASSOCIATED OLIGODENDROCYTE BASIC PROTEIN"/>
    <property type="match status" value="1"/>
</dbReference>